<dbReference type="Gene3D" id="1.10.101.10">
    <property type="entry name" value="PGBD-like superfamily/PGBD"/>
    <property type="match status" value="1"/>
</dbReference>
<dbReference type="Pfam" id="PF03734">
    <property type="entry name" value="YkuD"/>
    <property type="match status" value="1"/>
</dbReference>
<dbReference type="GO" id="GO:0008360">
    <property type="term" value="P:regulation of cell shape"/>
    <property type="evidence" value="ECO:0007669"/>
    <property type="project" value="UniProtKB-KW"/>
</dbReference>
<evidence type="ECO:0000256" key="3">
    <source>
        <dbReference type="ARBA" id="ARBA00022960"/>
    </source>
</evidence>
<dbReference type="GO" id="GO:0016740">
    <property type="term" value="F:transferase activity"/>
    <property type="evidence" value="ECO:0007669"/>
    <property type="project" value="UniProtKB-KW"/>
</dbReference>
<evidence type="ECO:0000256" key="4">
    <source>
        <dbReference type="ARBA" id="ARBA00022984"/>
    </source>
</evidence>
<gene>
    <name evidence="7" type="ORF">MNB_SV-13-1655</name>
</gene>
<evidence type="ECO:0000256" key="1">
    <source>
        <dbReference type="ARBA" id="ARBA00004752"/>
    </source>
</evidence>
<dbReference type="InterPro" id="IPR038063">
    <property type="entry name" value="Transpep_catalytic_dom"/>
</dbReference>
<keyword evidence="2" id="KW-0808">Transferase</keyword>
<evidence type="ECO:0000259" key="6">
    <source>
        <dbReference type="PROSITE" id="PS52029"/>
    </source>
</evidence>
<dbReference type="InterPro" id="IPR045380">
    <property type="entry name" value="LD_TPept_scaffold_dom"/>
</dbReference>
<dbReference type="Pfam" id="PF20142">
    <property type="entry name" value="Scaffold"/>
    <property type="match status" value="1"/>
</dbReference>
<evidence type="ECO:0000256" key="2">
    <source>
        <dbReference type="ARBA" id="ARBA00022679"/>
    </source>
</evidence>
<dbReference type="Pfam" id="PF01471">
    <property type="entry name" value="PG_binding_1"/>
    <property type="match status" value="1"/>
</dbReference>
<dbReference type="InterPro" id="IPR052905">
    <property type="entry name" value="LD-transpeptidase_YkuD-like"/>
</dbReference>
<dbReference type="SUPFAM" id="SSF141523">
    <property type="entry name" value="L,D-transpeptidase catalytic domain-like"/>
    <property type="match status" value="1"/>
</dbReference>
<dbReference type="CDD" id="cd16913">
    <property type="entry name" value="YkuD_like"/>
    <property type="match status" value="1"/>
</dbReference>
<dbReference type="Gene3D" id="2.40.440.10">
    <property type="entry name" value="L,D-transpeptidase catalytic domain-like"/>
    <property type="match status" value="1"/>
</dbReference>
<proteinExistence type="predicted"/>
<dbReference type="SUPFAM" id="SSF47090">
    <property type="entry name" value="PGBD-like"/>
    <property type="match status" value="1"/>
</dbReference>
<dbReference type="InterPro" id="IPR036365">
    <property type="entry name" value="PGBD-like_sf"/>
</dbReference>
<protein>
    <recommendedName>
        <fullName evidence="6">L,D-TPase catalytic domain-containing protein</fullName>
    </recommendedName>
</protein>
<evidence type="ECO:0000256" key="5">
    <source>
        <dbReference type="ARBA" id="ARBA00023316"/>
    </source>
</evidence>
<comment type="pathway">
    <text evidence="1">Cell wall biogenesis; peptidoglycan biosynthesis.</text>
</comment>
<name>A0A1W1CZZ9_9ZZZZ</name>
<accession>A0A1W1CZZ9</accession>
<keyword evidence="3" id="KW-0133">Cell shape</keyword>
<dbReference type="AlphaFoldDB" id="A0A1W1CZZ9"/>
<dbReference type="EMBL" id="FPHM01000248">
    <property type="protein sequence ID" value="SFV71430.1"/>
    <property type="molecule type" value="Genomic_DNA"/>
</dbReference>
<dbReference type="UniPathway" id="UPA00219"/>
<reference evidence="7" key="1">
    <citation type="submission" date="2016-10" db="EMBL/GenBank/DDBJ databases">
        <authorList>
            <person name="de Groot N.N."/>
        </authorList>
    </citation>
    <scope>NUCLEOTIDE SEQUENCE</scope>
</reference>
<dbReference type="InterPro" id="IPR005490">
    <property type="entry name" value="LD_TPept_cat_dom"/>
</dbReference>
<keyword evidence="5" id="KW-0961">Cell wall biogenesis/degradation</keyword>
<keyword evidence="4" id="KW-0573">Peptidoglycan synthesis</keyword>
<dbReference type="GO" id="GO:0009252">
    <property type="term" value="P:peptidoglycan biosynthetic process"/>
    <property type="evidence" value="ECO:0007669"/>
    <property type="project" value="UniProtKB-UniPathway"/>
</dbReference>
<dbReference type="PANTHER" id="PTHR41533">
    <property type="entry name" value="L,D-TRANSPEPTIDASE HI_1667-RELATED"/>
    <property type="match status" value="1"/>
</dbReference>
<dbReference type="PROSITE" id="PS52029">
    <property type="entry name" value="LD_TPASE"/>
    <property type="match status" value="1"/>
</dbReference>
<dbReference type="InterPro" id="IPR002477">
    <property type="entry name" value="Peptidoglycan-bd-like"/>
</dbReference>
<dbReference type="PANTHER" id="PTHR41533:SF2">
    <property type="entry name" value="BLR7131 PROTEIN"/>
    <property type="match status" value="1"/>
</dbReference>
<evidence type="ECO:0000313" key="7">
    <source>
        <dbReference type="EMBL" id="SFV71430.1"/>
    </source>
</evidence>
<dbReference type="GO" id="GO:0071555">
    <property type="term" value="P:cell wall organization"/>
    <property type="evidence" value="ECO:0007669"/>
    <property type="project" value="UniProtKB-KW"/>
</dbReference>
<sequence>MDNNGLKQKKYQELFLYINNDVTLNSHGHLLKKTEILEKEIDNNLTKEETFRMELQLTSLYYEFLKHTIYGEIQWKNFSRKLHNLKRYRINAKWLKTRPKFNFQTLLANPNISETIKEIEPKKFGYKKLIEGLKKLYRIKKSGGWEKLPYFKVLKLESTGEAVVKLRERLKASKDYVACEENNNSSNIIDNENNESFEEPYIDPNAVFGKCLDKAVKHFQKRHGLTVDGIVGGGTQRALNESVDEKIERVLLNIDRIKWLPRNEDKRYIIVNLPEFMLYYIEDKKVKKKIRVIIGNKKHPTPIFSQEISYVVLNPYWKIPEGIVRREIIPHMIKNQNYLRKQGIVAHRTWNENSKVINVSNIYWEQYLWKGAKFPYRLMQPPGPKNALGKIKFKFPNQFAVYLHDTPTHHLFKKDIRAFSHGCVRISEPHSLLETIASFNKNIKMDKANKILKGKRKVQYNISNKLPIYLVYLTAGVNEENQLEFRDDIYHYDKFMKRK</sequence>
<feature type="domain" description="L,D-TPase catalytic" evidence="6">
    <location>
        <begin position="267"/>
        <end position="446"/>
    </location>
</feature>
<dbReference type="InterPro" id="IPR036366">
    <property type="entry name" value="PGBDSf"/>
</dbReference>
<organism evidence="7">
    <name type="scientific">hydrothermal vent metagenome</name>
    <dbReference type="NCBI Taxonomy" id="652676"/>
    <lineage>
        <taxon>unclassified sequences</taxon>
        <taxon>metagenomes</taxon>
        <taxon>ecological metagenomes</taxon>
    </lineage>
</organism>